<accession>A0A367LAD4</accession>
<keyword evidence="2" id="KW-1185">Reference proteome</keyword>
<evidence type="ECO:0000313" key="2">
    <source>
        <dbReference type="Proteomes" id="UP000253664"/>
    </source>
</evidence>
<evidence type="ECO:0000313" key="1">
    <source>
        <dbReference type="EMBL" id="RCI11381.1"/>
    </source>
</evidence>
<sequence length="37" mass="4451">MLSVWIYRKLNTNNSTCLPMLSRYDYPDPYAYDYDPA</sequence>
<organism evidence="1 2">
    <name type="scientific">Ophiocordyceps polyrhachis-furcata BCC 54312</name>
    <dbReference type="NCBI Taxonomy" id="1330021"/>
    <lineage>
        <taxon>Eukaryota</taxon>
        <taxon>Fungi</taxon>
        <taxon>Dikarya</taxon>
        <taxon>Ascomycota</taxon>
        <taxon>Pezizomycotina</taxon>
        <taxon>Sordariomycetes</taxon>
        <taxon>Hypocreomycetidae</taxon>
        <taxon>Hypocreales</taxon>
        <taxon>Ophiocordycipitaceae</taxon>
        <taxon>Ophiocordyceps</taxon>
    </lineage>
</organism>
<comment type="caution">
    <text evidence="1">The sequence shown here is derived from an EMBL/GenBank/DDBJ whole genome shotgun (WGS) entry which is preliminary data.</text>
</comment>
<dbReference type="AlphaFoldDB" id="A0A367LAD4"/>
<proteinExistence type="predicted"/>
<dbReference type="Proteomes" id="UP000253664">
    <property type="component" value="Unassembled WGS sequence"/>
</dbReference>
<name>A0A367LAD4_9HYPO</name>
<protein>
    <submittedName>
        <fullName evidence="1">Uncharacterized protein</fullName>
    </submittedName>
</protein>
<gene>
    <name evidence="1" type="ORF">L249_7390</name>
</gene>
<dbReference type="EMBL" id="LKCN02000010">
    <property type="protein sequence ID" value="RCI11381.1"/>
    <property type="molecule type" value="Genomic_DNA"/>
</dbReference>
<reference evidence="1 2" key="1">
    <citation type="journal article" date="2015" name="BMC Genomics">
        <title>Insights from the genome of Ophiocordyceps polyrhachis-furcata to pathogenicity and host specificity in insect fungi.</title>
        <authorList>
            <person name="Wichadakul D."/>
            <person name="Kobmoo N."/>
            <person name="Ingsriswang S."/>
            <person name="Tangphatsornruang S."/>
            <person name="Chantasingh D."/>
            <person name="Luangsa-ard J.J."/>
            <person name="Eurwilaichitr L."/>
        </authorList>
    </citation>
    <scope>NUCLEOTIDE SEQUENCE [LARGE SCALE GENOMIC DNA]</scope>
    <source>
        <strain evidence="1 2">BCC 54312</strain>
    </source>
</reference>